<gene>
    <name evidence="1" type="ORF">E2C01_052885</name>
</gene>
<evidence type="ECO:0000313" key="1">
    <source>
        <dbReference type="EMBL" id="MPC58875.1"/>
    </source>
</evidence>
<keyword evidence="2" id="KW-1185">Reference proteome</keyword>
<dbReference type="Proteomes" id="UP000324222">
    <property type="component" value="Unassembled WGS sequence"/>
</dbReference>
<name>A0A5B7GN22_PORTR</name>
<evidence type="ECO:0000313" key="2">
    <source>
        <dbReference type="Proteomes" id="UP000324222"/>
    </source>
</evidence>
<organism evidence="1 2">
    <name type="scientific">Portunus trituberculatus</name>
    <name type="common">Swimming crab</name>
    <name type="synonym">Neptunus trituberculatus</name>
    <dbReference type="NCBI Taxonomy" id="210409"/>
    <lineage>
        <taxon>Eukaryota</taxon>
        <taxon>Metazoa</taxon>
        <taxon>Ecdysozoa</taxon>
        <taxon>Arthropoda</taxon>
        <taxon>Crustacea</taxon>
        <taxon>Multicrustacea</taxon>
        <taxon>Malacostraca</taxon>
        <taxon>Eumalacostraca</taxon>
        <taxon>Eucarida</taxon>
        <taxon>Decapoda</taxon>
        <taxon>Pleocyemata</taxon>
        <taxon>Brachyura</taxon>
        <taxon>Eubrachyura</taxon>
        <taxon>Portunoidea</taxon>
        <taxon>Portunidae</taxon>
        <taxon>Portuninae</taxon>
        <taxon>Portunus</taxon>
    </lineage>
</organism>
<reference evidence="1 2" key="1">
    <citation type="submission" date="2019-05" db="EMBL/GenBank/DDBJ databases">
        <title>Another draft genome of Portunus trituberculatus and its Hox gene families provides insights of decapod evolution.</title>
        <authorList>
            <person name="Jeong J.-H."/>
            <person name="Song I."/>
            <person name="Kim S."/>
            <person name="Choi T."/>
            <person name="Kim D."/>
            <person name="Ryu S."/>
            <person name="Kim W."/>
        </authorList>
    </citation>
    <scope>NUCLEOTIDE SEQUENCE [LARGE SCALE GENOMIC DNA]</scope>
    <source>
        <tissue evidence="1">Muscle</tissue>
    </source>
</reference>
<sequence length="75" mass="8305">MAACVVPRPTLCLLHREHLRRSGTARKNYRLEDNGGATCRAVLGTAARCPRWTSRVSATLHIGRSLGREVCYDPV</sequence>
<dbReference type="EMBL" id="VSRR010016061">
    <property type="protein sequence ID" value="MPC58875.1"/>
    <property type="molecule type" value="Genomic_DNA"/>
</dbReference>
<accession>A0A5B7GN22</accession>
<comment type="caution">
    <text evidence="1">The sequence shown here is derived from an EMBL/GenBank/DDBJ whole genome shotgun (WGS) entry which is preliminary data.</text>
</comment>
<protein>
    <submittedName>
        <fullName evidence="1">Uncharacterized protein</fullName>
    </submittedName>
</protein>
<dbReference type="AlphaFoldDB" id="A0A5B7GN22"/>
<proteinExistence type="predicted"/>